<dbReference type="PROSITE" id="PS51257">
    <property type="entry name" value="PROKAR_LIPOPROTEIN"/>
    <property type="match status" value="1"/>
</dbReference>
<sequence length="474" mass="54837">MKTITSLAATVGIVITISSCGLGKIRQGVNKIERGMTKEQVTSLLGAPLNRSIQADQSELWEYSFSDFPGNTITAHVTFVNDRVSQFDSKENAPSPARTTTYPETAPIIIASPHPQPTYPYPSDRQYPDPGYYPGRGYSDPYGEDARAFELFYHDVQELIFTGDQIRFIEEVARRSYFTTEQAARLINLFSDTQQRLNVLRALAPRLRDVYNSPYLLDLFRYGDRERAERILRQFGPTIPRQYDPRYGGQVPREEDFEEFLRGINRLSFPKDQIRYVQDAARFNTFTVRQTERILKQFNWDEERLQVLEAIAPHLRDGYNAYRLIECFDFLDAQEKARRLLGLSQRGRYRGYLSSSRSTSNEDYGAGILERMQQNQDAIMDKMTWYQPLLTKLSLTHEQGERIRILRSELTGHKISIEQGIELLSRYFSGDELRLQALELIAPQLNESEASRARFLDLFTYAEAKSRASYLLRL</sequence>
<feature type="domain" description="DUF4476" evidence="4">
    <location>
        <begin position="148"/>
        <end position="232"/>
    </location>
</feature>
<protein>
    <recommendedName>
        <fullName evidence="7">SmpA / OmlA family protein</fullName>
    </recommendedName>
</protein>
<reference evidence="6" key="1">
    <citation type="submission" date="2016-01" db="EMBL/GenBank/DDBJ databases">
        <authorList>
            <person name="Mitreva M."/>
            <person name="Pepin K.H."/>
            <person name="Mihindukulasuriya K.A."/>
            <person name="Fulton R."/>
            <person name="Fronick C."/>
            <person name="O'Laughlin M."/>
            <person name="Miner T."/>
            <person name="Herter B."/>
            <person name="Rosa B.A."/>
            <person name="Cordes M."/>
            <person name="Tomlinson C."/>
            <person name="Wollam A."/>
            <person name="Palsikar V.B."/>
            <person name="Mardis E.R."/>
            <person name="Wilson R.K."/>
        </authorList>
    </citation>
    <scope>NUCLEOTIDE SEQUENCE [LARGE SCALE GENOMIC DNA]</scope>
    <source>
        <strain evidence="6">KA00683</strain>
    </source>
</reference>
<dbReference type="Pfam" id="PF14771">
    <property type="entry name" value="DUF4476"/>
    <property type="match status" value="2"/>
</dbReference>
<evidence type="ECO:0008006" key="7">
    <source>
        <dbReference type="Google" id="ProtNLM"/>
    </source>
</evidence>
<dbReference type="EMBL" id="LSDK01000125">
    <property type="protein sequence ID" value="KXB74305.1"/>
    <property type="molecule type" value="Genomic_DNA"/>
</dbReference>
<evidence type="ECO:0000313" key="6">
    <source>
        <dbReference type="Proteomes" id="UP000070224"/>
    </source>
</evidence>
<feature type="domain" description="DUF4476" evidence="4">
    <location>
        <begin position="254"/>
        <end position="341"/>
    </location>
</feature>
<feature type="domain" description="Outer membrane protein assembly factor BamE" evidence="3">
    <location>
        <begin position="29"/>
        <end position="85"/>
    </location>
</feature>
<evidence type="ECO:0000259" key="4">
    <source>
        <dbReference type="Pfam" id="PF14771"/>
    </source>
</evidence>
<dbReference type="Proteomes" id="UP000070224">
    <property type="component" value="Unassembled WGS sequence"/>
</dbReference>
<dbReference type="InterPro" id="IPR028011">
    <property type="entry name" value="DUF4476"/>
</dbReference>
<evidence type="ECO:0000256" key="2">
    <source>
        <dbReference type="ARBA" id="ARBA00023136"/>
    </source>
</evidence>
<accession>A0A134B324</accession>
<proteinExistence type="predicted"/>
<dbReference type="Pfam" id="PF04355">
    <property type="entry name" value="BamE"/>
    <property type="match status" value="1"/>
</dbReference>
<dbReference type="RefSeq" id="WP_060935879.1">
    <property type="nucleotide sequence ID" value="NZ_KQ960462.1"/>
</dbReference>
<dbReference type="InterPro" id="IPR007450">
    <property type="entry name" value="BamE_dom"/>
</dbReference>
<name>A0A134B324_9PORP</name>
<dbReference type="AlphaFoldDB" id="A0A134B324"/>
<keyword evidence="2" id="KW-0472">Membrane</keyword>
<evidence type="ECO:0000256" key="1">
    <source>
        <dbReference type="ARBA" id="ARBA00022729"/>
    </source>
</evidence>
<keyword evidence="1" id="KW-0732">Signal</keyword>
<gene>
    <name evidence="5" type="ORF">HMPREF3185_01790</name>
</gene>
<dbReference type="STRING" id="322095.HMPREF3185_01790"/>
<dbReference type="PATRIC" id="fig|322095.3.peg.1765"/>
<keyword evidence="6" id="KW-1185">Reference proteome</keyword>
<evidence type="ECO:0000259" key="3">
    <source>
        <dbReference type="Pfam" id="PF04355"/>
    </source>
</evidence>
<dbReference type="OrthoDB" id="1014870at2"/>
<organism evidence="5 6">
    <name type="scientific">Porphyromonas somerae</name>
    <dbReference type="NCBI Taxonomy" id="322095"/>
    <lineage>
        <taxon>Bacteria</taxon>
        <taxon>Pseudomonadati</taxon>
        <taxon>Bacteroidota</taxon>
        <taxon>Bacteroidia</taxon>
        <taxon>Bacteroidales</taxon>
        <taxon>Porphyromonadaceae</taxon>
        <taxon>Porphyromonas</taxon>
    </lineage>
</organism>
<dbReference type="InterPro" id="IPR037873">
    <property type="entry name" value="BamE-like"/>
</dbReference>
<comment type="caution">
    <text evidence="5">The sequence shown here is derived from an EMBL/GenBank/DDBJ whole genome shotgun (WGS) entry which is preliminary data.</text>
</comment>
<dbReference type="Gene3D" id="3.30.1450.10">
    <property type="match status" value="1"/>
</dbReference>
<dbReference type="GO" id="GO:0019867">
    <property type="term" value="C:outer membrane"/>
    <property type="evidence" value="ECO:0007669"/>
    <property type="project" value="InterPro"/>
</dbReference>
<evidence type="ECO:0000313" key="5">
    <source>
        <dbReference type="EMBL" id="KXB74305.1"/>
    </source>
</evidence>